<dbReference type="SUPFAM" id="SSF50494">
    <property type="entry name" value="Trypsin-like serine proteases"/>
    <property type="match status" value="1"/>
</dbReference>
<name>A0A9J7E9Y2_SPOLT</name>
<dbReference type="PRINTS" id="PR00722">
    <property type="entry name" value="CHYMOTRYPSIN"/>
</dbReference>
<keyword evidence="2 10" id="KW-0645">Protease</keyword>
<comment type="similarity">
    <text evidence="1">Belongs to the peptidase S1 family.</text>
</comment>
<dbReference type="RefSeq" id="XP_022827050.1">
    <property type="nucleotide sequence ID" value="XM_022971282.1"/>
</dbReference>
<dbReference type="EC" id="3.4.21.4" evidence="9"/>
<reference evidence="13" key="1">
    <citation type="submission" date="2025-08" db="UniProtKB">
        <authorList>
            <consortium name="RefSeq"/>
        </authorList>
    </citation>
    <scope>IDENTIFICATION</scope>
    <source>
        <strain evidence="13">Ishihara</strain>
        <tissue evidence="13">Whole body</tissue>
    </source>
</reference>
<evidence type="ECO:0000256" key="3">
    <source>
        <dbReference type="ARBA" id="ARBA00022757"/>
    </source>
</evidence>
<dbReference type="Pfam" id="PF00089">
    <property type="entry name" value="Trypsin"/>
    <property type="match status" value="1"/>
</dbReference>
<dbReference type="GO" id="GO:0004252">
    <property type="term" value="F:serine-type endopeptidase activity"/>
    <property type="evidence" value="ECO:0007669"/>
    <property type="project" value="UniProtKB-EC"/>
</dbReference>
<dbReference type="AlphaFoldDB" id="A0A9J7E9Y2"/>
<dbReference type="InterPro" id="IPR043504">
    <property type="entry name" value="Peptidase_S1_PA_chymotrypsin"/>
</dbReference>
<accession>A0A9J7E9Y2</accession>
<evidence type="ECO:0000313" key="12">
    <source>
        <dbReference type="Proteomes" id="UP000301870"/>
    </source>
</evidence>
<dbReference type="Proteomes" id="UP000301870">
    <property type="component" value="Chromosome 23"/>
</dbReference>
<gene>
    <name evidence="13" type="primary">LOC111356797</name>
</gene>
<dbReference type="InterPro" id="IPR050430">
    <property type="entry name" value="Peptidase_S1"/>
</dbReference>
<protein>
    <recommendedName>
        <fullName evidence="9">trypsin</fullName>
        <ecNumber evidence="9">3.4.21.4</ecNumber>
    </recommendedName>
</protein>
<dbReference type="OrthoDB" id="5565075at2759"/>
<dbReference type="PANTHER" id="PTHR24276:SF97">
    <property type="entry name" value="GH13245P2-RELATED"/>
    <property type="match status" value="1"/>
</dbReference>
<dbReference type="PROSITE" id="PS00135">
    <property type="entry name" value="TRYPSIN_SER"/>
    <property type="match status" value="1"/>
</dbReference>
<dbReference type="PANTHER" id="PTHR24276">
    <property type="entry name" value="POLYSERASE-RELATED"/>
    <property type="match status" value="1"/>
</dbReference>
<evidence type="ECO:0000256" key="1">
    <source>
        <dbReference type="ARBA" id="ARBA00007664"/>
    </source>
</evidence>
<dbReference type="GO" id="GO:0007586">
    <property type="term" value="P:digestion"/>
    <property type="evidence" value="ECO:0007669"/>
    <property type="project" value="UniProtKB-KW"/>
</dbReference>
<keyword evidence="12" id="KW-1185">Reference proteome</keyword>
<dbReference type="KEGG" id="sliu:111356797"/>
<dbReference type="InterPro" id="IPR001254">
    <property type="entry name" value="Trypsin_dom"/>
</dbReference>
<organism evidence="12 13">
    <name type="scientific">Spodoptera litura</name>
    <name type="common">Asian cotton leafworm</name>
    <dbReference type="NCBI Taxonomy" id="69820"/>
    <lineage>
        <taxon>Eukaryota</taxon>
        <taxon>Metazoa</taxon>
        <taxon>Ecdysozoa</taxon>
        <taxon>Arthropoda</taxon>
        <taxon>Hexapoda</taxon>
        <taxon>Insecta</taxon>
        <taxon>Pterygota</taxon>
        <taxon>Neoptera</taxon>
        <taxon>Endopterygota</taxon>
        <taxon>Lepidoptera</taxon>
        <taxon>Glossata</taxon>
        <taxon>Ditrysia</taxon>
        <taxon>Noctuoidea</taxon>
        <taxon>Noctuidae</taxon>
        <taxon>Amphipyrinae</taxon>
        <taxon>Spodoptera</taxon>
    </lineage>
</organism>
<dbReference type="InterPro" id="IPR033116">
    <property type="entry name" value="TRYPSIN_SER"/>
</dbReference>
<evidence type="ECO:0000256" key="4">
    <source>
        <dbReference type="ARBA" id="ARBA00022801"/>
    </source>
</evidence>
<evidence type="ECO:0000256" key="8">
    <source>
        <dbReference type="ARBA" id="ARBA00036320"/>
    </source>
</evidence>
<dbReference type="GO" id="GO:0006508">
    <property type="term" value="P:proteolysis"/>
    <property type="evidence" value="ECO:0007669"/>
    <property type="project" value="UniProtKB-KW"/>
</dbReference>
<dbReference type="Gene3D" id="2.40.10.10">
    <property type="entry name" value="Trypsin-like serine proteases"/>
    <property type="match status" value="2"/>
</dbReference>
<dbReference type="InterPro" id="IPR001314">
    <property type="entry name" value="Peptidase_S1A"/>
</dbReference>
<evidence type="ECO:0000313" key="13">
    <source>
        <dbReference type="RefSeq" id="XP_022827050.1"/>
    </source>
</evidence>
<dbReference type="InterPro" id="IPR009003">
    <property type="entry name" value="Peptidase_S1_PA"/>
</dbReference>
<keyword evidence="4 10" id="KW-0378">Hydrolase</keyword>
<comment type="catalytic activity">
    <reaction evidence="8">
        <text>Preferential cleavage: Arg-|-Xaa, Lys-|-Xaa.</text>
        <dbReference type="EC" id="3.4.21.4"/>
    </reaction>
</comment>
<keyword evidence="6" id="KW-0865">Zymogen</keyword>
<evidence type="ECO:0000256" key="7">
    <source>
        <dbReference type="ARBA" id="ARBA00023157"/>
    </source>
</evidence>
<feature type="domain" description="Peptidase S1" evidence="11">
    <location>
        <begin position="32"/>
        <end position="278"/>
    </location>
</feature>
<dbReference type="GeneID" id="111356797"/>
<keyword evidence="3" id="KW-0222">Digestion</keyword>
<evidence type="ECO:0000259" key="11">
    <source>
        <dbReference type="PROSITE" id="PS50240"/>
    </source>
</evidence>
<keyword evidence="5 10" id="KW-0720">Serine protease</keyword>
<evidence type="ECO:0000256" key="2">
    <source>
        <dbReference type="ARBA" id="ARBA00022670"/>
    </source>
</evidence>
<keyword evidence="7" id="KW-1015">Disulfide bond</keyword>
<proteinExistence type="inferred from homology"/>
<evidence type="ECO:0000256" key="10">
    <source>
        <dbReference type="RuleBase" id="RU363034"/>
    </source>
</evidence>
<dbReference type="CDD" id="cd00190">
    <property type="entry name" value="Tryp_SPc"/>
    <property type="match status" value="1"/>
</dbReference>
<evidence type="ECO:0000256" key="5">
    <source>
        <dbReference type="ARBA" id="ARBA00022825"/>
    </source>
</evidence>
<dbReference type="InterPro" id="IPR018114">
    <property type="entry name" value="TRYPSIN_HIS"/>
</dbReference>
<dbReference type="PROSITE" id="PS50240">
    <property type="entry name" value="TRYPSIN_DOM"/>
    <property type="match status" value="1"/>
</dbReference>
<dbReference type="PROSITE" id="PS00134">
    <property type="entry name" value="TRYPSIN_HIS"/>
    <property type="match status" value="1"/>
</dbReference>
<evidence type="ECO:0000256" key="6">
    <source>
        <dbReference type="ARBA" id="ARBA00023145"/>
    </source>
</evidence>
<sequence>MSSSSSPVGSTYCVEVENEGVPLPPSDHQPFIIGGEDAADGSAPYMVALVFGERVMFQLCGASLISRRLMLTAAHCLESFIADEGGLLDTLHSRVGSNQWNSGGTMVNLKGYHMHPQWDSTNIKYDAAVLVTKEPVQLTDRVALITLCYDFIEGDEAALVSGWGRTGPRFDENVVHLQPTPDDKQVLYMDTLDHDKCQELMKIASNNRAPPVQRDVEICTFHSRGHGMCFGDSGSALVRLSTKQQIGIVSWGYDCAAGAPDVYVRILGVKDFLEFTIALYED</sequence>
<evidence type="ECO:0000256" key="9">
    <source>
        <dbReference type="ARBA" id="ARBA00038868"/>
    </source>
</evidence>
<dbReference type="SMART" id="SM00020">
    <property type="entry name" value="Tryp_SPc"/>
    <property type="match status" value="1"/>
</dbReference>